<dbReference type="GO" id="GO:0005770">
    <property type="term" value="C:late endosome"/>
    <property type="evidence" value="ECO:0007669"/>
    <property type="project" value="UniProtKB-SubCell"/>
</dbReference>
<evidence type="ECO:0000256" key="15">
    <source>
        <dbReference type="ARBA" id="ARBA00023329"/>
    </source>
</evidence>
<organism evidence="19">
    <name type="scientific">Anthurium amnicola</name>
    <dbReference type="NCBI Taxonomy" id="1678845"/>
    <lineage>
        <taxon>Eukaryota</taxon>
        <taxon>Viridiplantae</taxon>
        <taxon>Streptophyta</taxon>
        <taxon>Embryophyta</taxon>
        <taxon>Tracheophyta</taxon>
        <taxon>Spermatophyta</taxon>
        <taxon>Magnoliopsida</taxon>
        <taxon>Liliopsida</taxon>
        <taxon>Araceae</taxon>
        <taxon>Pothoideae</taxon>
        <taxon>Potheae</taxon>
        <taxon>Anthurium</taxon>
    </lineage>
</organism>
<evidence type="ECO:0000256" key="13">
    <source>
        <dbReference type="ARBA" id="ARBA00023034"/>
    </source>
</evidence>
<keyword evidence="14 18" id="KW-0472">Membrane</keyword>
<feature type="transmembrane region" description="Helical" evidence="18">
    <location>
        <begin position="41"/>
        <end position="66"/>
    </location>
</feature>
<dbReference type="GO" id="GO:0016020">
    <property type="term" value="C:membrane"/>
    <property type="evidence" value="ECO:0007669"/>
    <property type="project" value="UniProtKB-SubCell"/>
</dbReference>
<protein>
    <recommendedName>
        <fullName evidence="17">Transmembrane protein 230</fullName>
    </recommendedName>
</protein>
<dbReference type="PANTHER" id="PTHR15664">
    <property type="entry name" value="C20ORF30 PROTEIN"/>
    <property type="match status" value="1"/>
</dbReference>
<evidence type="ECO:0000256" key="8">
    <source>
        <dbReference type="ARBA" id="ARBA00007743"/>
    </source>
</evidence>
<dbReference type="AlphaFoldDB" id="A0A1D1YP60"/>
<evidence type="ECO:0000256" key="6">
    <source>
        <dbReference type="ARBA" id="ARBA00004601"/>
    </source>
</evidence>
<evidence type="ECO:0000256" key="10">
    <source>
        <dbReference type="ARBA" id="ARBA00022753"/>
    </source>
</evidence>
<dbReference type="Pfam" id="PF05915">
    <property type="entry name" value="TMEM_230_134"/>
    <property type="match status" value="1"/>
</dbReference>
<dbReference type="InterPro" id="IPR008590">
    <property type="entry name" value="TMEM_230/134"/>
</dbReference>
<evidence type="ECO:0000256" key="17">
    <source>
        <dbReference type="ARBA" id="ARBA00024088"/>
    </source>
</evidence>
<dbReference type="GO" id="GO:0005776">
    <property type="term" value="C:autophagosome"/>
    <property type="evidence" value="ECO:0007669"/>
    <property type="project" value="UniProtKB-SubCell"/>
</dbReference>
<evidence type="ECO:0000256" key="7">
    <source>
        <dbReference type="ARBA" id="ARBA00004603"/>
    </source>
</evidence>
<evidence type="ECO:0000256" key="11">
    <source>
        <dbReference type="ARBA" id="ARBA00022989"/>
    </source>
</evidence>
<dbReference type="GO" id="GO:0055037">
    <property type="term" value="C:recycling endosome"/>
    <property type="evidence" value="ECO:0007669"/>
    <property type="project" value="UniProtKB-SubCell"/>
</dbReference>
<evidence type="ECO:0000256" key="16">
    <source>
        <dbReference type="ARBA" id="ARBA00024003"/>
    </source>
</evidence>
<reference evidence="19" key="1">
    <citation type="submission" date="2015-07" db="EMBL/GenBank/DDBJ databases">
        <title>Transcriptome Assembly of Anthurium amnicola.</title>
        <authorList>
            <person name="Suzuki J."/>
        </authorList>
    </citation>
    <scope>NUCLEOTIDE SEQUENCE</scope>
</reference>
<evidence type="ECO:0000256" key="3">
    <source>
        <dbReference type="ARBA" id="ARBA00004234"/>
    </source>
</evidence>
<comment type="subcellular location">
    <subcellularLocation>
        <location evidence="5">Cytoplasmic vesicle</location>
        <location evidence="5">Autophagosome</location>
    </subcellularLocation>
    <subcellularLocation>
        <location evidence="3">Cytoplasmic vesicle</location>
        <location evidence="3">Secretory vesicle</location>
        <location evidence="3">Synaptic vesicle</location>
    </subcellularLocation>
    <subcellularLocation>
        <location evidence="4">Early endosome</location>
    </subcellularLocation>
    <subcellularLocation>
        <location evidence="6">Golgi apparatus</location>
        <location evidence="6">trans-Golgi network</location>
    </subcellularLocation>
    <subcellularLocation>
        <location evidence="7">Late endosome</location>
    </subcellularLocation>
    <subcellularLocation>
        <location evidence="1">Membrane</location>
        <topology evidence="1">Multi-pass membrane protein</topology>
    </subcellularLocation>
    <subcellularLocation>
        <location evidence="2">Recycling endosome</location>
    </subcellularLocation>
</comment>
<accession>A0A1D1YP60</accession>
<evidence type="ECO:0000256" key="4">
    <source>
        <dbReference type="ARBA" id="ARBA00004412"/>
    </source>
</evidence>
<evidence type="ECO:0000256" key="18">
    <source>
        <dbReference type="SAM" id="Phobius"/>
    </source>
</evidence>
<comment type="similarity">
    <text evidence="8">Belongs to the TMEM134/TMEM230 family.</text>
</comment>
<sequence>MRRFQDLRPFRNNQGYIQLGDQDFVAAQFERPEPPIPWSSIMLATALFVLGSLGIVFGSLLVAGVISDESWLDRGKPFLFLGALLFIPGFYHVRLAYYAYKGYEGYDFDQIPDW</sequence>
<keyword evidence="12" id="KW-0770">Synapse</keyword>
<dbReference type="EMBL" id="GDJX01011519">
    <property type="protein sequence ID" value="JAT56417.1"/>
    <property type="molecule type" value="Transcribed_RNA"/>
</dbReference>
<comment type="function">
    <text evidence="16">Involved in trafficking and recycling of synaptic vesicles.</text>
</comment>
<dbReference type="InterPro" id="IPR044234">
    <property type="entry name" value="TMEM230"/>
</dbReference>
<evidence type="ECO:0000313" key="19">
    <source>
        <dbReference type="EMBL" id="JAT56417.1"/>
    </source>
</evidence>
<gene>
    <name evidence="19" type="primary">CT030_0</name>
    <name evidence="19" type="ORF">g.137195</name>
</gene>
<feature type="transmembrane region" description="Helical" evidence="18">
    <location>
        <begin position="78"/>
        <end position="100"/>
    </location>
</feature>
<evidence type="ECO:0000256" key="14">
    <source>
        <dbReference type="ARBA" id="ARBA00023136"/>
    </source>
</evidence>
<keyword evidence="11 18" id="KW-1133">Transmembrane helix</keyword>
<dbReference type="PANTHER" id="PTHR15664:SF6">
    <property type="entry name" value="TRANSMEMBRANE PROTEIN 230"/>
    <property type="match status" value="1"/>
</dbReference>
<dbReference type="GO" id="GO:0005794">
    <property type="term" value="C:Golgi apparatus"/>
    <property type="evidence" value="ECO:0007669"/>
    <property type="project" value="UniProtKB-SubCell"/>
</dbReference>
<evidence type="ECO:0000256" key="5">
    <source>
        <dbReference type="ARBA" id="ARBA00004419"/>
    </source>
</evidence>
<evidence type="ECO:0000256" key="1">
    <source>
        <dbReference type="ARBA" id="ARBA00004141"/>
    </source>
</evidence>
<evidence type="ECO:0000256" key="12">
    <source>
        <dbReference type="ARBA" id="ARBA00023018"/>
    </source>
</evidence>
<proteinExistence type="inferred from homology"/>
<name>A0A1D1YP60_9ARAE</name>
<dbReference type="GO" id="GO:0005769">
    <property type="term" value="C:early endosome"/>
    <property type="evidence" value="ECO:0007669"/>
    <property type="project" value="UniProtKB-SubCell"/>
</dbReference>
<keyword evidence="9 18" id="KW-0812">Transmembrane</keyword>
<keyword evidence="10" id="KW-0967">Endosome</keyword>
<evidence type="ECO:0000256" key="2">
    <source>
        <dbReference type="ARBA" id="ARBA00004172"/>
    </source>
</evidence>
<evidence type="ECO:0000256" key="9">
    <source>
        <dbReference type="ARBA" id="ARBA00022692"/>
    </source>
</evidence>
<keyword evidence="15" id="KW-0968">Cytoplasmic vesicle</keyword>
<keyword evidence="13" id="KW-0333">Golgi apparatus</keyword>